<name>A0A366FSQ1_9HYPH</name>
<dbReference type="AlphaFoldDB" id="A0A366FSQ1"/>
<reference evidence="1 2" key="1">
    <citation type="submission" date="2018-06" db="EMBL/GenBank/DDBJ databases">
        <title>Genomic Encyclopedia of Type Strains, Phase IV (KMG-IV): sequencing the most valuable type-strain genomes for metagenomic binning, comparative biology and taxonomic classification.</title>
        <authorList>
            <person name="Goeker M."/>
        </authorList>
    </citation>
    <scope>NUCLEOTIDE SEQUENCE [LARGE SCALE GENOMIC DNA]</scope>
    <source>
        <strain evidence="1 2">DSM 24875</strain>
    </source>
</reference>
<dbReference type="PANTHER" id="PTHR35446">
    <property type="entry name" value="SI:CH211-175M2.5"/>
    <property type="match status" value="1"/>
</dbReference>
<evidence type="ECO:0000313" key="1">
    <source>
        <dbReference type="EMBL" id="RBP17597.1"/>
    </source>
</evidence>
<dbReference type="Gene3D" id="1.20.1290.10">
    <property type="entry name" value="AhpD-like"/>
    <property type="match status" value="1"/>
</dbReference>
<evidence type="ECO:0008006" key="3">
    <source>
        <dbReference type="Google" id="ProtNLM"/>
    </source>
</evidence>
<dbReference type="RefSeq" id="WP_113887554.1">
    <property type="nucleotide sequence ID" value="NZ_QNRK01000002.1"/>
</dbReference>
<keyword evidence="2" id="KW-1185">Reference proteome</keyword>
<accession>A0A366FSQ1</accession>
<protein>
    <recommendedName>
        <fullName evidence="3">Peroxidase-related enzyme</fullName>
    </recommendedName>
</protein>
<comment type="caution">
    <text evidence="1">The sequence shown here is derived from an EMBL/GenBank/DDBJ whole genome shotgun (WGS) entry which is preliminary data.</text>
</comment>
<organism evidence="1 2">
    <name type="scientific">Roseiarcus fermentans</name>
    <dbReference type="NCBI Taxonomy" id="1473586"/>
    <lineage>
        <taxon>Bacteria</taxon>
        <taxon>Pseudomonadati</taxon>
        <taxon>Pseudomonadota</taxon>
        <taxon>Alphaproteobacteria</taxon>
        <taxon>Hyphomicrobiales</taxon>
        <taxon>Roseiarcaceae</taxon>
        <taxon>Roseiarcus</taxon>
    </lineage>
</organism>
<gene>
    <name evidence="1" type="ORF">DFR50_10289</name>
</gene>
<evidence type="ECO:0000313" key="2">
    <source>
        <dbReference type="Proteomes" id="UP000253529"/>
    </source>
</evidence>
<dbReference type="EMBL" id="QNRK01000002">
    <property type="protein sequence ID" value="RBP17597.1"/>
    <property type="molecule type" value="Genomic_DNA"/>
</dbReference>
<sequence>MARVPQVTLETATPEQKAVWDETVAAHGVVTNMKATLLHSPVALKAVLEWYALFDRVKPFLSEREAILFCNAISRANRCELCSLFMRRAIVKWGEDPDRLALDERTETLTDFGRQLALDANGVSDALYARLKAHFSDVQIVDLTAFGALMIVNNLINSALRVEPDSSLDPYKASPEILFG</sequence>
<dbReference type="OrthoDB" id="3233491at2"/>
<dbReference type="PANTHER" id="PTHR35446:SF2">
    <property type="entry name" value="CARBOXYMUCONOLACTONE DECARBOXYLASE-LIKE DOMAIN-CONTAINING PROTEIN"/>
    <property type="match status" value="1"/>
</dbReference>
<dbReference type="Proteomes" id="UP000253529">
    <property type="component" value="Unassembled WGS sequence"/>
</dbReference>
<proteinExistence type="predicted"/>
<dbReference type="SUPFAM" id="SSF69118">
    <property type="entry name" value="AhpD-like"/>
    <property type="match status" value="1"/>
</dbReference>
<dbReference type="InterPro" id="IPR029032">
    <property type="entry name" value="AhpD-like"/>
</dbReference>